<dbReference type="Pfam" id="PF13671">
    <property type="entry name" value="AAA_33"/>
    <property type="match status" value="1"/>
</dbReference>
<name>A0A2T0H0N0_ACTMO</name>
<organism evidence="2 3">
    <name type="scientific">Actinopolyspora mortivallis</name>
    <dbReference type="NCBI Taxonomy" id="33906"/>
    <lineage>
        <taxon>Bacteria</taxon>
        <taxon>Bacillati</taxon>
        <taxon>Actinomycetota</taxon>
        <taxon>Actinomycetes</taxon>
        <taxon>Actinopolysporales</taxon>
        <taxon>Actinopolysporaceae</taxon>
        <taxon>Actinopolyspora</taxon>
    </lineage>
</organism>
<reference evidence="2 3" key="1">
    <citation type="submission" date="2018-03" db="EMBL/GenBank/DDBJ databases">
        <title>Actinopolyspora mortivallis from Sahara, screening for active biomolecules.</title>
        <authorList>
            <person name="Selama O."/>
            <person name="Wellington E.M.H."/>
            <person name="Hacene H."/>
        </authorList>
    </citation>
    <scope>NUCLEOTIDE SEQUENCE [LARGE SCALE GENOMIC DNA]</scope>
    <source>
        <strain evidence="2 3">M5A</strain>
    </source>
</reference>
<dbReference type="InParanoid" id="A0A2T0H0N0"/>
<gene>
    <name evidence="2" type="ORF">CEP50_03645</name>
</gene>
<dbReference type="STRING" id="1050202.GCA_000384035_00535"/>
<dbReference type="Pfam" id="PF00149">
    <property type="entry name" value="Metallophos"/>
    <property type="match status" value="1"/>
</dbReference>
<dbReference type="SUPFAM" id="SSF56300">
    <property type="entry name" value="Metallo-dependent phosphatases"/>
    <property type="match status" value="1"/>
</dbReference>
<dbReference type="Gene3D" id="3.60.21.10">
    <property type="match status" value="1"/>
</dbReference>
<evidence type="ECO:0000259" key="1">
    <source>
        <dbReference type="Pfam" id="PF00149"/>
    </source>
</evidence>
<keyword evidence="3" id="KW-1185">Reference proteome</keyword>
<dbReference type="SUPFAM" id="SSF52540">
    <property type="entry name" value="P-loop containing nucleoside triphosphate hydrolases"/>
    <property type="match status" value="1"/>
</dbReference>
<dbReference type="InterPro" id="IPR050126">
    <property type="entry name" value="Ap4A_hydrolase"/>
</dbReference>
<evidence type="ECO:0000313" key="2">
    <source>
        <dbReference type="EMBL" id="PRW64914.1"/>
    </source>
</evidence>
<dbReference type="CDD" id="cd07423">
    <property type="entry name" value="MPP_Prp_like"/>
    <property type="match status" value="1"/>
</dbReference>
<dbReference type="Gene3D" id="3.40.50.300">
    <property type="entry name" value="P-loop containing nucleotide triphosphate hydrolases"/>
    <property type="match status" value="1"/>
</dbReference>
<dbReference type="InterPro" id="IPR027417">
    <property type="entry name" value="P-loop_NTPase"/>
</dbReference>
<dbReference type="InterPro" id="IPR041780">
    <property type="entry name" value="MPP_PrpE-like"/>
</dbReference>
<sequence length="432" mass="47365">MTNDRPLDLPSPGLVVLIGPSGAGKSTFAARNFAPTQVVSSDHCRALVSDDPADQRATGDAFAVLHHLVDVRLRNKRLTVVDATNVREHDRQGLLRLAKQHDLPATAVVLDVPAEECVARNAGRRDKPDPAVTRQQHAELHKALGKVENERFRRVHVLRGTGEVDSATVRPHGLAVDRAHDHGPFDVIGDVHGCRREWEELLRRLGYRLHHDGSGRAVDADHPEGRRVVLLGDLVDRGPDSAGSLRLAMGMVASGNALAVPGNHEHKLVRALRGRGRPSAGLARTLEELSSWGEEFEHRVLEFCSGLPHHYVLAGGDLVVAHAGLPQHYHGRDSGRVRSFALYGAPTGERDEAGLPVRHPWARDYRGRAVVLYGHTPVSSLEWVNRTLCLDTGCVFGGWLSAVRYPEYTTESVAARQRYQTHPHSEALAPTE</sequence>
<dbReference type="InterPro" id="IPR004843">
    <property type="entry name" value="Calcineurin-like_PHP"/>
</dbReference>
<dbReference type="GO" id="GO:0005737">
    <property type="term" value="C:cytoplasm"/>
    <property type="evidence" value="ECO:0007669"/>
    <property type="project" value="TreeGrafter"/>
</dbReference>
<evidence type="ECO:0000313" key="3">
    <source>
        <dbReference type="Proteomes" id="UP000239352"/>
    </source>
</evidence>
<protein>
    <submittedName>
        <fullName evidence="2">Phosphatase</fullName>
    </submittedName>
</protein>
<dbReference type="RefSeq" id="WP_106112479.1">
    <property type="nucleotide sequence ID" value="NZ_PVSR01000002.1"/>
</dbReference>
<dbReference type="GO" id="GO:0016791">
    <property type="term" value="F:phosphatase activity"/>
    <property type="evidence" value="ECO:0007669"/>
    <property type="project" value="TreeGrafter"/>
</dbReference>
<dbReference type="Proteomes" id="UP000239352">
    <property type="component" value="Unassembled WGS sequence"/>
</dbReference>
<comment type="caution">
    <text evidence="2">The sequence shown here is derived from an EMBL/GenBank/DDBJ whole genome shotgun (WGS) entry which is preliminary data.</text>
</comment>
<dbReference type="PANTHER" id="PTHR42850:SF7">
    <property type="entry name" value="BIS(5'-NUCLEOSYL)-TETRAPHOSPHATASE PRPE [ASYMMETRICAL]"/>
    <property type="match status" value="1"/>
</dbReference>
<feature type="domain" description="Calcineurin-like phosphoesterase" evidence="1">
    <location>
        <begin position="184"/>
        <end position="378"/>
    </location>
</feature>
<dbReference type="EMBL" id="PVSR01000002">
    <property type="protein sequence ID" value="PRW64914.1"/>
    <property type="molecule type" value="Genomic_DNA"/>
</dbReference>
<dbReference type="AlphaFoldDB" id="A0A2T0H0N0"/>
<accession>A0A2T0H0N0</accession>
<dbReference type="InterPro" id="IPR029052">
    <property type="entry name" value="Metallo-depent_PP-like"/>
</dbReference>
<dbReference type="PANTHER" id="PTHR42850">
    <property type="entry name" value="METALLOPHOSPHOESTERASE"/>
    <property type="match status" value="1"/>
</dbReference>
<proteinExistence type="predicted"/>